<comment type="cofactor">
    <cofactor evidence="11">
        <name>[4Fe-4S] cluster</name>
        <dbReference type="ChEBI" id="CHEBI:49883"/>
    </cofactor>
    <text evidence="11">Binds 2 [4Fe-4S] clusters. Binds 1 [4Fe-4S] cluster coordinated with 3 cysteines and an exchangeable S-adenosyl-L-methionine and 1 [4Fe-4S] cluster coordinated with 3 cysteines and the GTP-derived substrate.</text>
</comment>
<evidence type="ECO:0000256" key="7">
    <source>
        <dbReference type="ARBA" id="ARBA00023134"/>
    </source>
</evidence>
<evidence type="ECO:0000256" key="5">
    <source>
        <dbReference type="ARBA" id="ARBA00023004"/>
    </source>
</evidence>
<evidence type="ECO:0000256" key="1">
    <source>
        <dbReference type="ARBA" id="ARBA00022485"/>
    </source>
</evidence>
<evidence type="ECO:0000259" key="12">
    <source>
        <dbReference type="PROSITE" id="PS51918"/>
    </source>
</evidence>
<dbReference type="GO" id="GO:0046872">
    <property type="term" value="F:metal ion binding"/>
    <property type="evidence" value="ECO:0007669"/>
    <property type="project" value="UniProtKB-KW"/>
</dbReference>
<keyword evidence="5 11" id="KW-0408">Iron</keyword>
<feature type="binding site" evidence="11">
    <location>
        <position position="13"/>
    </location>
    <ligand>
        <name>GTP</name>
        <dbReference type="ChEBI" id="CHEBI:37565"/>
    </ligand>
</feature>
<sequence>MIDRYGRPLEDLRVTLTHVCNFSCFFCHMEGEDTESMQGLSPHQIGLVSRVAVEFGVKSVKLTGGEPTLRRDLPEIIREIRTSGVRDISMTTNGFLLANIAGKLKDAGLDRINISLHALTREKFKDVTGVDGMDRVIAGIREAKNQGFKPIKLNFVLTKRNSEEAKRVIEFSEEIGIDELHLIELHPVGLGRSTFSFHQGMEELEKEIAKIAVKSEIREKHFRPRYTLPSGLVVEIVKPYANPIFCAGCNRVRLTVDGKLKTCLYRDDKVIDVMYALSNKDLTLEERLELIRHGFEAAISIREPNFKYMMKIEAQQA</sequence>
<dbReference type="GO" id="GO:0061798">
    <property type="term" value="F:GTP 3',8'-cyclase activity"/>
    <property type="evidence" value="ECO:0007669"/>
    <property type="project" value="UniProtKB-UniRule"/>
</dbReference>
<evidence type="ECO:0000313" key="20">
    <source>
        <dbReference type="Proteomes" id="UP000056255"/>
    </source>
</evidence>
<dbReference type="PATRIC" id="fig|43687.5.peg.1742"/>
<dbReference type="InterPro" id="IPR040064">
    <property type="entry name" value="MoaA-like"/>
</dbReference>
<dbReference type="CDD" id="cd01335">
    <property type="entry name" value="Radical_SAM"/>
    <property type="match status" value="1"/>
</dbReference>
<dbReference type="EMBL" id="CP012174">
    <property type="protein sequence ID" value="AKV79095.1"/>
    <property type="molecule type" value="Genomic_DNA"/>
</dbReference>
<organism evidence="13 19">
    <name type="scientific">Metallosphaera sedula</name>
    <dbReference type="NCBI Taxonomy" id="43687"/>
    <lineage>
        <taxon>Archaea</taxon>
        <taxon>Thermoproteota</taxon>
        <taxon>Thermoprotei</taxon>
        <taxon>Sulfolobales</taxon>
        <taxon>Sulfolobaceae</taxon>
        <taxon>Metallosphaera</taxon>
    </lineage>
</organism>
<dbReference type="PROSITE" id="PS01305">
    <property type="entry name" value="MOAA_NIFB_PQQE"/>
    <property type="match status" value="1"/>
</dbReference>
<dbReference type="GO" id="GO:0006777">
    <property type="term" value="P:Mo-molybdopterin cofactor biosynthetic process"/>
    <property type="evidence" value="ECO:0007669"/>
    <property type="project" value="UniProtKB-UniRule"/>
</dbReference>
<dbReference type="PANTHER" id="PTHR22960:SF0">
    <property type="entry name" value="MOLYBDENUM COFACTOR BIOSYNTHESIS PROTEIN 1"/>
    <property type="match status" value="1"/>
</dbReference>
<evidence type="ECO:0000256" key="4">
    <source>
        <dbReference type="ARBA" id="ARBA00022741"/>
    </source>
</evidence>
<dbReference type="Pfam" id="PF04055">
    <property type="entry name" value="Radical_SAM"/>
    <property type="match status" value="1"/>
</dbReference>
<evidence type="ECO:0000256" key="11">
    <source>
        <dbReference type="HAMAP-Rule" id="MF_01225"/>
    </source>
</evidence>
<dbReference type="OMA" id="QMSECFC"/>
<dbReference type="EMBL" id="CP012175">
    <property type="protein sequence ID" value="AKV81340.1"/>
    <property type="molecule type" value="Genomic_DNA"/>
</dbReference>
<dbReference type="GO" id="GO:1904047">
    <property type="term" value="F:S-adenosyl-L-methionine binding"/>
    <property type="evidence" value="ECO:0007669"/>
    <property type="project" value="UniProtKB-UniRule"/>
</dbReference>
<evidence type="ECO:0000313" key="19">
    <source>
        <dbReference type="Proteomes" id="UP000029084"/>
    </source>
</evidence>
<dbReference type="GO" id="GO:0061799">
    <property type="term" value="F:cyclic pyranopterin monophosphate synthase activity"/>
    <property type="evidence" value="ECO:0007669"/>
    <property type="project" value="TreeGrafter"/>
</dbReference>
<dbReference type="EMBL" id="CP012172">
    <property type="protein sequence ID" value="AKV74606.1"/>
    <property type="molecule type" value="Genomic_DNA"/>
</dbReference>
<feature type="binding site" evidence="11">
    <location>
        <position position="246"/>
    </location>
    <ligand>
        <name>[4Fe-4S] cluster</name>
        <dbReference type="ChEBI" id="CHEBI:49883"/>
        <label>2</label>
        <note>4Fe-4S-substrate</note>
    </ligand>
</feature>
<comment type="caution">
    <text evidence="11">Lacks conserved residue(s) required for the propagation of feature annotation.</text>
</comment>
<evidence type="ECO:0000256" key="9">
    <source>
        <dbReference type="ARBA" id="ARBA00023239"/>
    </source>
</evidence>
<dbReference type="AlphaFoldDB" id="A0A088E6W3"/>
<dbReference type="PROSITE" id="PS51918">
    <property type="entry name" value="RADICAL_SAM"/>
    <property type="match status" value="1"/>
</dbReference>
<dbReference type="Proteomes" id="UP000068832">
    <property type="component" value="Chromosome"/>
</dbReference>
<feature type="binding site" evidence="11">
    <location>
        <position position="249"/>
    </location>
    <ligand>
        <name>[4Fe-4S] cluster</name>
        <dbReference type="ChEBI" id="CHEBI:49883"/>
        <label>2</label>
        <note>4Fe-4S-substrate</note>
    </ligand>
</feature>
<dbReference type="EMBL" id="CP012173">
    <property type="protein sequence ID" value="AKV76844.1"/>
    <property type="molecule type" value="Genomic_DNA"/>
</dbReference>
<dbReference type="PANTHER" id="PTHR22960">
    <property type="entry name" value="MOLYBDOPTERIN COFACTOR SYNTHESIS PROTEIN A"/>
    <property type="match status" value="1"/>
</dbReference>
<dbReference type="Gene3D" id="3.20.20.70">
    <property type="entry name" value="Aldolase class I"/>
    <property type="match status" value="1"/>
</dbReference>
<feature type="binding site" evidence="11">
    <location>
        <position position="27"/>
    </location>
    <ligand>
        <name>[4Fe-4S] cluster</name>
        <dbReference type="ChEBI" id="CHEBI:49883"/>
        <label>1</label>
        <note>4Fe-4S-S-AdoMet</note>
    </ligand>
</feature>
<dbReference type="Proteomes" id="UP000062475">
    <property type="component" value="Chromosome"/>
</dbReference>
<gene>
    <name evidence="11" type="primary">moaA</name>
    <name evidence="13" type="ORF">HA72_1609</name>
    <name evidence="14" type="ORF">MsedA_1637</name>
    <name evidence="15" type="ORF">MsedB_1639</name>
    <name evidence="16" type="ORF">MsedC_1637</name>
    <name evidence="17" type="ORF">MsedD_1638</name>
    <name evidence="18" type="ORF">MsedE_1640</name>
</gene>
<dbReference type="GO" id="GO:0051539">
    <property type="term" value="F:4 iron, 4 sulfur cluster binding"/>
    <property type="evidence" value="ECO:0007669"/>
    <property type="project" value="UniProtKB-UniRule"/>
</dbReference>
<evidence type="ECO:0000256" key="2">
    <source>
        <dbReference type="ARBA" id="ARBA00022691"/>
    </source>
</evidence>
<dbReference type="RefSeq" id="WP_012021551.1">
    <property type="nucleotide sequence ID" value="NZ_AP019770.1"/>
</dbReference>
<keyword evidence="2 11" id="KW-0949">S-adenosyl-L-methionine</keyword>
<evidence type="ECO:0000313" key="13">
    <source>
        <dbReference type="EMBL" id="AIM27748.1"/>
    </source>
</evidence>
<dbReference type="InterPro" id="IPR010505">
    <property type="entry name" value="MoaA_twitch"/>
</dbReference>
<keyword evidence="7 11" id="KW-0342">GTP-binding</keyword>
<evidence type="ECO:0000256" key="10">
    <source>
        <dbReference type="ARBA" id="ARBA00048697"/>
    </source>
</evidence>
<dbReference type="SMART" id="SM00729">
    <property type="entry name" value="Elp3"/>
    <property type="match status" value="1"/>
</dbReference>
<dbReference type="InterPro" id="IPR000385">
    <property type="entry name" value="MoaA_NifB_PqqE_Fe-S-bd_CS"/>
</dbReference>
<proteinExistence type="inferred from homology"/>
<evidence type="ECO:0000256" key="6">
    <source>
        <dbReference type="ARBA" id="ARBA00023014"/>
    </source>
</evidence>
<feature type="binding site" evidence="11">
    <location>
        <position position="65"/>
    </location>
    <ligand>
        <name>S-adenosyl-L-methionine</name>
        <dbReference type="ChEBI" id="CHEBI:59789"/>
    </ligand>
</feature>
<evidence type="ECO:0000313" key="24">
    <source>
        <dbReference type="Proteomes" id="UP000068832"/>
    </source>
</evidence>
<feature type="binding site" evidence="11">
    <location>
        <position position="263"/>
    </location>
    <ligand>
        <name>[4Fe-4S] cluster</name>
        <dbReference type="ChEBI" id="CHEBI:49883"/>
        <label>2</label>
        <note>4Fe-4S-substrate</note>
    </ligand>
</feature>
<dbReference type="Proteomes" id="UP000061362">
    <property type="component" value="Chromosome"/>
</dbReference>
<dbReference type="EMBL" id="CP012176">
    <property type="protein sequence ID" value="AKV83573.1"/>
    <property type="molecule type" value="Genomic_DNA"/>
</dbReference>
<dbReference type="Pfam" id="PF06463">
    <property type="entry name" value="Mob_synth_C"/>
    <property type="match status" value="1"/>
</dbReference>
<feature type="binding site" evidence="11">
    <location>
        <position position="91"/>
    </location>
    <ligand>
        <name>GTP</name>
        <dbReference type="ChEBI" id="CHEBI:37565"/>
    </ligand>
</feature>
<dbReference type="CDD" id="cd21117">
    <property type="entry name" value="Twitch_MoaA"/>
    <property type="match status" value="1"/>
</dbReference>
<dbReference type="InterPro" id="IPR058240">
    <property type="entry name" value="rSAM_sf"/>
</dbReference>
<keyword evidence="6 11" id="KW-0411">Iron-sulfur</keyword>
<reference evidence="18 20" key="3">
    <citation type="submission" date="2015-07" db="EMBL/GenBank/DDBJ databases">
        <title>Physiological, transcriptional responses and genome re-sequencing of acid resistant extremely thermoacidophilic Metallosphaera sedula SARC-M1.</title>
        <authorList>
            <person name="Ai C."/>
            <person name="McCarthy S."/>
            <person name="Eckrich V."/>
            <person name="Rudrappa D."/>
            <person name="Qiu G."/>
            <person name="Blum P."/>
        </authorList>
    </citation>
    <scope>NUCLEOTIDE SEQUENCE [LARGE SCALE GENOMIC DNA]</scope>
    <source>
        <strain evidence="18 20">SARC-M1</strain>
    </source>
</reference>
<dbReference type="InterPro" id="IPR013485">
    <property type="entry name" value="MoaA_arc"/>
</dbReference>
<comment type="function">
    <text evidence="11">Catalyzes the cyclization of GTP to (8S)-3',8-cyclo-7,8-dihydroguanosine 5'-triphosphate.</text>
</comment>
<dbReference type="NCBIfam" id="NF001199">
    <property type="entry name" value="PRK00164.2-1"/>
    <property type="match status" value="1"/>
</dbReference>
<comment type="pathway">
    <text evidence="11">Cofactor biosynthesis; molybdopterin biosynthesis.</text>
</comment>
<keyword evidence="13" id="KW-0378">Hydrolase</keyword>
<dbReference type="GO" id="GO:0005525">
    <property type="term" value="F:GTP binding"/>
    <property type="evidence" value="ECO:0007669"/>
    <property type="project" value="UniProtKB-UniRule"/>
</dbReference>
<dbReference type="Proteomes" id="UP000029084">
    <property type="component" value="Chromosome"/>
</dbReference>
<evidence type="ECO:0000313" key="21">
    <source>
        <dbReference type="Proteomes" id="UP000061362"/>
    </source>
</evidence>
<dbReference type="SMR" id="A0A088E6W3"/>
<keyword evidence="4 11" id="KW-0547">Nucleotide-binding</keyword>
<evidence type="ECO:0000313" key="15">
    <source>
        <dbReference type="EMBL" id="AKV76844.1"/>
    </source>
</evidence>
<feature type="binding site" evidence="11">
    <location>
        <position position="152"/>
    </location>
    <ligand>
        <name>GTP</name>
        <dbReference type="ChEBI" id="CHEBI:37565"/>
    </ligand>
</feature>
<dbReference type="HAMAP" id="MF_01225_A">
    <property type="entry name" value="MoaA_A"/>
    <property type="match status" value="1"/>
</dbReference>
<feature type="binding site" evidence="11">
    <location>
        <position position="115"/>
    </location>
    <ligand>
        <name>S-adenosyl-L-methionine</name>
        <dbReference type="ChEBI" id="CHEBI:59789"/>
    </ligand>
</feature>
<evidence type="ECO:0000313" key="16">
    <source>
        <dbReference type="EMBL" id="AKV79095.1"/>
    </source>
</evidence>
<comment type="catalytic activity">
    <reaction evidence="10 11">
        <text>GTP + AH2 + S-adenosyl-L-methionine = (8S)-3',8-cyclo-7,8-dihydroguanosine 5'-triphosphate + 5'-deoxyadenosine + L-methionine + A + H(+)</text>
        <dbReference type="Rhea" id="RHEA:49576"/>
        <dbReference type="ChEBI" id="CHEBI:13193"/>
        <dbReference type="ChEBI" id="CHEBI:15378"/>
        <dbReference type="ChEBI" id="CHEBI:17319"/>
        <dbReference type="ChEBI" id="CHEBI:17499"/>
        <dbReference type="ChEBI" id="CHEBI:37565"/>
        <dbReference type="ChEBI" id="CHEBI:57844"/>
        <dbReference type="ChEBI" id="CHEBI:59789"/>
        <dbReference type="ChEBI" id="CHEBI:131766"/>
        <dbReference type="EC" id="4.1.99.22"/>
    </reaction>
</comment>
<feature type="domain" description="Radical SAM core" evidence="12">
    <location>
        <begin position="4"/>
        <end position="223"/>
    </location>
</feature>
<dbReference type="SFLD" id="SFLDS00029">
    <property type="entry name" value="Radical_SAM"/>
    <property type="match status" value="1"/>
</dbReference>
<evidence type="ECO:0000313" key="14">
    <source>
        <dbReference type="EMBL" id="AKV74606.1"/>
    </source>
</evidence>
<dbReference type="NCBIfam" id="TIGR02668">
    <property type="entry name" value="moaA_archaeal"/>
    <property type="match status" value="1"/>
</dbReference>
<evidence type="ECO:0000313" key="18">
    <source>
        <dbReference type="EMBL" id="AKV83573.1"/>
    </source>
</evidence>
<dbReference type="SFLD" id="SFLDG01067">
    <property type="entry name" value="SPASM/twitch_domain_containing"/>
    <property type="match status" value="1"/>
</dbReference>
<dbReference type="OrthoDB" id="6925at2157"/>
<protein>
    <recommendedName>
        <fullName evidence="11">Probable GTP 3',8-cyclase</fullName>
        <ecNumber evidence="11">4.1.99.22</ecNumber>
    </recommendedName>
    <alternativeName>
        <fullName evidence="11">Molybdenum cofactor biosynthesis protein A</fullName>
    </alternativeName>
</protein>
<reference evidence="21 22" key="2">
    <citation type="journal article" date="2015" name="Genome Announc.">
        <title>Complete Genome Sequences of Evolved Arsenate-Resistant Metallosphaera sedula Strains.</title>
        <authorList>
            <person name="Ai C."/>
            <person name="McCarthy S."/>
            <person name="Schackwitz W."/>
            <person name="Martin J."/>
            <person name="Lipzen A."/>
            <person name="Blum P."/>
        </authorList>
    </citation>
    <scope>NUCLEOTIDE SEQUENCE [LARGE SCALE GENOMIC DNA]</scope>
    <source>
        <strain evidence="16 22">ARS120-1</strain>
        <strain evidence="17 21">ARS120-2</strain>
        <strain evidence="14 24">ARS50-1</strain>
        <strain evidence="15 23">ARS50-2</strain>
    </source>
</reference>
<keyword evidence="1 11" id="KW-0004">4Fe-4S</keyword>
<dbReference type="EMBL" id="CP008822">
    <property type="protein sequence ID" value="AIM27748.1"/>
    <property type="molecule type" value="Genomic_DNA"/>
</dbReference>
<keyword evidence="9 11" id="KW-0456">Lyase</keyword>
<dbReference type="GeneID" id="91756116"/>
<name>A0A088E6W3_9CREN</name>
<dbReference type="Proteomes" id="UP000062398">
    <property type="component" value="Chromosome"/>
</dbReference>
<dbReference type="InterPro" id="IPR007197">
    <property type="entry name" value="rSAM"/>
</dbReference>
<evidence type="ECO:0000256" key="3">
    <source>
        <dbReference type="ARBA" id="ARBA00022723"/>
    </source>
</evidence>
<keyword evidence="8 11" id="KW-0501">Molybdenum cofactor biosynthesis</keyword>
<dbReference type="SUPFAM" id="SSF102114">
    <property type="entry name" value="Radical SAM enzymes"/>
    <property type="match status" value="1"/>
</dbReference>
<keyword evidence="3 11" id="KW-0479">Metal-binding</keyword>
<dbReference type="GO" id="GO:0016787">
    <property type="term" value="F:hydrolase activity"/>
    <property type="evidence" value="ECO:0007669"/>
    <property type="project" value="UniProtKB-KW"/>
</dbReference>
<feature type="binding site" evidence="11">
    <location>
        <position position="24"/>
    </location>
    <ligand>
        <name>[4Fe-4S] cluster</name>
        <dbReference type="ChEBI" id="CHEBI:49883"/>
        <label>1</label>
        <note>4Fe-4S-S-AdoMet</note>
    </ligand>
</feature>
<dbReference type="EC" id="4.1.99.22" evidence="11"/>
<accession>A0A088E6W3</accession>
<feature type="binding site" evidence="11">
    <location>
        <position position="61"/>
    </location>
    <ligand>
        <name>GTP</name>
        <dbReference type="ChEBI" id="CHEBI:37565"/>
    </ligand>
</feature>
<evidence type="ECO:0000313" key="23">
    <source>
        <dbReference type="Proteomes" id="UP000062475"/>
    </source>
</evidence>
<feature type="binding site" evidence="11">
    <location>
        <begin position="251"/>
        <end position="253"/>
    </location>
    <ligand>
        <name>GTP</name>
        <dbReference type="ChEBI" id="CHEBI:37565"/>
    </ligand>
</feature>
<reference evidence="13 19" key="1">
    <citation type="journal article" date="2014" name="J. Bacteriol.">
        <title>Role of an Archaeal PitA Transporter in the Copper and Arsenic Resistance of Metallosphaera sedula, an Extreme Thermoacidophile.</title>
        <authorList>
            <person name="McCarthy S."/>
            <person name="Ai C."/>
            <person name="Wheaton G."/>
            <person name="Tevatia R."/>
            <person name="Eckrich V."/>
            <person name="Kelly R."/>
            <person name="Blum P."/>
        </authorList>
    </citation>
    <scope>NUCLEOTIDE SEQUENCE [LARGE SCALE GENOMIC DNA]</scope>
    <source>
        <strain evidence="13 19">CuR1</strain>
    </source>
</reference>
<comment type="similarity">
    <text evidence="11">Belongs to the radical SAM superfamily. MoaA family.</text>
</comment>
<dbReference type="SFLD" id="SFLDG01383">
    <property type="entry name" value="cyclic_pyranopterin_phosphate"/>
    <property type="match status" value="1"/>
</dbReference>
<dbReference type="UniPathway" id="UPA00344"/>
<evidence type="ECO:0000256" key="8">
    <source>
        <dbReference type="ARBA" id="ARBA00023150"/>
    </source>
</evidence>
<dbReference type="InterPro" id="IPR006638">
    <property type="entry name" value="Elp3/MiaA/NifB-like_rSAM"/>
</dbReference>
<feature type="binding site" evidence="11">
    <location>
        <position position="20"/>
    </location>
    <ligand>
        <name>[4Fe-4S] cluster</name>
        <dbReference type="ChEBI" id="CHEBI:49883"/>
        <label>1</label>
        <note>4Fe-4S-S-AdoMet</note>
    </ligand>
</feature>
<dbReference type="Proteomes" id="UP000056255">
    <property type="component" value="Chromosome"/>
</dbReference>
<evidence type="ECO:0000313" key="22">
    <source>
        <dbReference type="Proteomes" id="UP000062398"/>
    </source>
</evidence>
<dbReference type="InterPro" id="IPR050105">
    <property type="entry name" value="MoCo_biosynth_MoaA/MoaC"/>
</dbReference>
<dbReference type="InterPro" id="IPR013785">
    <property type="entry name" value="Aldolase_TIM"/>
</dbReference>
<evidence type="ECO:0000313" key="17">
    <source>
        <dbReference type="EMBL" id="AKV81340.1"/>
    </source>
</evidence>
<dbReference type="SFLD" id="SFLDG01386">
    <property type="entry name" value="main_SPASM_domain-containing"/>
    <property type="match status" value="1"/>
</dbReference>